<dbReference type="VEuPathDB" id="FungiDB:P174DRAFT_503196"/>
<dbReference type="Gene3D" id="3.90.1150.10">
    <property type="entry name" value="Aspartate Aminotransferase, domain 1"/>
    <property type="match status" value="1"/>
</dbReference>
<dbReference type="UniPathway" id="UPA00078"/>
<dbReference type="OMA" id="KGWASRA"/>
<dbReference type="GO" id="GO:0004141">
    <property type="term" value="F:dethiobiotin synthase activity"/>
    <property type="evidence" value="ECO:0007669"/>
    <property type="project" value="InterPro"/>
</dbReference>
<dbReference type="PROSITE" id="PS00600">
    <property type="entry name" value="AA_TRANSFER_CLASS_3"/>
    <property type="match status" value="1"/>
</dbReference>
<keyword evidence="3" id="KW-0808">Transferase</keyword>
<dbReference type="InterPro" id="IPR049704">
    <property type="entry name" value="Aminotrans_3_PPA_site"/>
</dbReference>
<protein>
    <submittedName>
        <fullName evidence="5">Onanonoxo-7-onima-8-eninoihtemlysoneda</fullName>
    </submittedName>
</protein>
<dbReference type="OrthoDB" id="425114at2759"/>
<comment type="subcellular location">
    <subcellularLocation>
        <location evidence="1">Mitochondrion</location>
    </subcellularLocation>
</comment>
<dbReference type="Gene3D" id="3.40.50.300">
    <property type="entry name" value="P-loop containing nucleotide triphosphate hydrolases"/>
    <property type="match status" value="1"/>
</dbReference>
<accession>A0A2I1CE91</accession>
<dbReference type="FunFam" id="3.40.50.300:FF:001677">
    <property type="entry name" value="Bifunctional dethiobiotin synthetase/adenosylmethionine-8-amino-7-oxononanoate aminotransferase"/>
    <property type="match status" value="1"/>
</dbReference>
<dbReference type="PANTHER" id="PTHR42684">
    <property type="entry name" value="ADENOSYLMETHIONINE-8-AMINO-7-OXONONANOATE AMINOTRANSFERASE"/>
    <property type="match status" value="1"/>
</dbReference>
<dbReference type="RefSeq" id="XP_024684535.1">
    <property type="nucleotide sequence ID" value="XM_024831142.1"/>
</dbReference>
<dbReference type="InterPro" id="IPR004472">
    <property type="entry name" value="DTB_synth_BioD"/>
</dbReference>
<evidence type="ECO:0000256" key="4">
    <source>
        <dbReference type="ARBA" id="ARBA00022898"/>
    </source>
</evidence>
<dbReference type="GO" id="GO:0004015">
    <property type="term" value="F:adenosylmethionine-8-amino-7-oxononanoate transaminase activity"/>
    <property type="evidence" value="ECO:0007669"/>
    <property type="project" value="TreeGrafter"/>
</dbReference>
<dbReference type="Gene3D" id="3.40.640.10">
    <property type="entry name" value="Type I PLP-dependent aspartate aminotransferase-like (Major domain)"/>
    <property type="match status" value="1"/>
</dbReference>
<dbReference type="FunFam" id="3.40.640.10:FF:000122">
    <property type="entry name" value="Bifunctional dethiobiotin synthetase/adenosylmethionine-8-amino-7-oxononanoate aminotransferase"/>
    <property type="match status" value="1"/>
</dbReference>
<evidence type="ECO:0000313" key="5">
    <source>
        <dbReference type="EMBL" id="PKX95940.1"/>
    </source>
</evidence>
<organism evidence="5 6">
    <name type="scientific">Aspergillus novofumigatus (strain IBT 16806)</name>
    <dbReference type="NCBI Taxonomy" id="1392255"/>
    <lineage>
        <taxon>Eukaryota</taxon>
        <taxon>Fungi</taxon>
        <taxon>Dikarya</taxon>
        <taxon>Ascomycota</taxon>
        <taxon>Pezizomycotina</taxon>
        <taxon>Eurotiomycetes</taxon>
        <taxon>Eurotiomycetidae</taxon>
        <taxon>Eurotiales</taxon>
        <taxon>Aspergillaceae</taxon>
        <taxon>Aspergillus</taxon>
        <taxon>Aspergillus subgen. Fumigati</taxon>
    </lineage>
</organism>
<proteinExistence type="inferred from homology"/>
<keyword evidence="6" id="KW-1185">Reference proteome</keyword>
<name>A0A2I1CE91_ASPN1</name>
<dbReference type="InterPro" id="IPR027417">
    <property type="entry name" value="P-loop_NTPase"/>
</dbReference>
<dbReference type="Pfam" id="PF00202">
    <property type="entry name" value="Aminotran_3"/>
    <property type="match status" value="2"/>
</dbReference>
<keyword evidence="4" id="KW-0663">Pyridoxal phosphate</keyword>
<reference evidence="6" key="1">
    <citation type="journal article" date="2018" name="Proc. Natl. Acad. Sci. U.S.A.">
        <title>Linking secondary metabolites to gene clusters through genome sequencing of six diverse Aspergillus species.</title>
        <authorList>
            <person name="Kaerboelling I."/>
            <person name="Vesth T.C."/>
            <person name="Frisvad J.C."/>
            <person name="Nybo J.L."/>
            <person name="Theobald S."/>
            <person name="Kuo A."/>
            <person name="Bowyer P."/>
            <person name="Matsuda Y."/>
            <person name="Mondo S."/>
            <person name="Lyhne E.K."/>
            <person name="Kogle M.E."/>
            <person name="Clum A."/>
            <person name="Lipzen A."/>
            <person name="Salamov A."/>
            <person name="Ngan C.Y."/>
            <person name="Daum C."/>
            <person name="Chiniquy J."/>
            <person name="Barry K."/>
            <person name="LaButti K."/>
            <person name="Haridas S."/>
            <person name="Simmons B.A."/>
            <person name="Magnuson J.K."/>
            <person name="Mortensen U.H."/>
            <person name="Larsen T.O."/>
            <person name="Grigoriev I.V."/>
            <person name="Baker S.E."/>
            <person name="Andersen M.R."/>
        </authorList>
    </citation>
    <scope>NUCLEOTIDE SEQUENCE [LARGE SCALE GENOMIC DNA]</scope>
    <source>
        <strain evidence="6">IBT 16806</strain>
    </source>
</reference>
<dbReference type="HAMAP" id="MF_00336">
    <property type="entry name" value="BioD"/>
    <property type="match status" value="1"/>
</dbReference>
<dbReference type="AlphaFoldDB" id="A0A2I1CE91"/>
<sequence length="881" mass="97313">MPPVRAALWRTLRAHQVYGANTDVGKTIVSTILCNAVQRRKAEKAAFLKPVSTGPLDEADDRHIQRHAAGALTKCLYQFDEPVSPHIAARQKNFVIPRDDDILGSVHKTLSEWARTGVSFALVETAGGVHSPGPNGNSQADLYRPLRLPVVLVADSRLGGISSSISAYESLLLRGYDVNSVLLFRDDYYKNHEYLGDYFRNRSIPLSQDAASLAQDEEAMAGYYQQVAQESDVQGLLDELAARNAERIDRLESMASRAHDTIWYPFTQHHGMTVKDITVIDSAHDDYFQTLESGGSADQGSLQPTFDGSASWWTQGLGHGNPELALSAAYAAGRYGHVMFAGNVHEPALSLAELLKDTLGNPRLQKVFYTDNGSTGMEVAVKMGLRAACHRYGFDASKEQISILGLKGSYHGDTIGVMDCSEPSTYNQKVEWYRGRGYWFDFPLVKMSQGTWKIEIPKELRNSLGEDLEFSSLNSVFDLESRVKSEAGQRYRDFIRTTIEDLVHRQGMKFGSLIMEPIILGAGGMLFCDPLFQRCLADVVRSHPELFTANATDTNSLGSETSWSGLPIIFDEVFTGLYRLGRKSAASFLNVHPDIAVNAKLLTGGLLPLCTTLASDEIFQAFSSPEKSDALLHGHSYTAHAVGCTVAVDSLRTMTKMESSGSWNAYRNDWKAVDVSGEDNSPEAWSVWSRDLLRDLSYAESVESVFALGTVLSISLRDAQGGGYTSTAAKGLQQRLSAGGPKFNVHSRVLGNVLYLMSSVTSKPETRGMSITNQLSVWNTLRYYQIDLHQSKDNCRFRLSDQSIQLVYPEVRARDSGAFSRQNQERKTLNAGGSTSSNIVYVLSITMMVNREYERMNEWMDGCSIELQCGSQYIISSVSAL</sequence>
<dbReference type="GO" id="GO:0030170">
    <property type="term" value="F:pyridoxal phosphate binding"/>
    <property type="evidence" value="ECO:0007669"/>
    <property type="project" value="InterPro"/>
</dbReference>
<evidence type="ECO:0000313" key="6">
    <source>
        <dbReference type="Proteomes" id="UP000234474"/>
    </source>
</evidence>
<evidence type="ECO:0000256" key="3">
    <source>
        <dbReference type="ARBA" id="ARBA00022679"/>
    </source>
</evidence>
<evidence type="ECO:0000256" key="2">
    <source>
        <dbReference type="ARBA" id="ARBA00022576"/>
    </source>
</evidence>
<dbReference type="InterPro" id="IPR015421">
    <property type="entry name" value="PyrdxlP-dep_Trfase_major"/>
</dbReference>
<dbReference type="STRING" id="1392255.A0A2I1CE91"/>
<dbReference type="CDD" id="cd03109">
    <property type="entry name" value="DTBS"/>
    <property type="match status" value="1"/>
</dbReference>
<dbReference type="SUPFAM" id="SSF52540">
    <property type="entry name" value="P-loop containing nucleoside triphosphate hydrolases"/>
    <property type="match status" value="1"/>
</dbReference>
<dbReference type="InterPro" id="IPR015422">
    <property type="entry name" value="PyrdxlP-dep_Trfase_small"/>
</dbReference>
<evidence type="ECO:0000256" key="1">
    <source>
        <dbReference type="ARBA" id="ARBA00004173"/>
    </source>
</evidence>
<dbReference type="GO" id="GO:0000287">
    <property type="term" value="F:magnesium ion binding"/>
    <property type="evidence" value="ECO:0007669"/>
    <property type="project" value="InterPro"/>
</dbReference>
<dbReference type="InterPro" id="IPR015424">
    <property type="entry name" value="PyrdxlP-dep_Trfase"/>
</dbReference>
<dbReference type="InterPro" id="IPR005814">
    <property type="entry name" value="Aminotrans_3"/>
</dbReference>
<dbReference type="GO" id="GO:0005739">
    <property type="term" value="C:mitochondrion"/>
    <property type="evidence" value="ECO:0007669"/>
    <property type="project" value="UniProtKB-SubCell"/>
</dbReference>
<dbReference type="GO" id="GO:0009102">
    <property type="term" value="P:biotin biosynthetic process"/>
    <property type="evidence" value="ECO:0007669"/>
    <property type="project" value="UniProtKB-UniPathway"/>
</dbReference>
<dbReference type="EMBL" id="MSZS01000003">
    <property type="protein sequence ID" value="PKX95940.1"/>
    <property type="molecule type" value="Genomic_DNA"/>
</dbReference>
<comment type="caution">
    <text evidence="5">The sequence shown here is derived from an EMBL/GenBank/DDBJ whole genome shotgun (WGS) entry which is preliminary data.</text>
</comment>
<dbReference type="GeneID" id="36538479"/>
<dbReference type="GO" id="GO:0005524">
    <property type="term" value="F:ATP binding"/>
    <property type="evidence" value="ECO:0007669"/>
    <property type="project" value="InterPro"/>
</dbReference>
<dbReference type="Pfam" id="PF13500">
    <property type="entry name" value="AAA_26"/>
    <property type="match status" value="1"/>
</dbReference>
<dbReference type="Proteomes" id="UP000234474">
    <property type="component" value="Unassembled WGS sequence"/>
</dbReference>
<dbReference type="SUPFAM" id="SSF53383">
    <property type="entry name" value="PLP-dependent transferases"/>
    <property type="match status" value="1"/>
</dbReference>
<gene>
    <name evidence="5" type="ORF">P174DRAFT_503196</name>
</gene>
<keyword evidence="2" id="KW-0032">Aminotransferase</keyword>
<dbReference type="FunFam" id="3.90.1150.10:FF:000080">
    <property type="entry name" value="Bifunctional dethiobiotin synthetase/adenosylmethionine-8-amino-7-oxononanoate aminotransferase"/>
    <property type="match status" value="1"/>
</dbReference>
<dbReference type="PANTHER" id="PTHR42684:SF3">
    <property type="entry name" value="ADENOSYLMETHIONINE-8-AMINO-7-OXONONANOATE AMINOTRANSFERASE"/>
    <property type="match status" value="1"/>
</dbReference>